<dbReference type="STRING" id="98765.A0A2R6NZK0"/>
<protein>
    <submittedName>
        <fullName evidence="2">Uncharacterized protein</fullName>
    </submittedName>
</protein>
<dbReference type="Proteomes" id="UP000186601">
    <property type="component" value="Unassembled WGS sequence"/>
</dbReference>
<evidence type="ECO:0000313" key="2">
    <source>
        <dbReference type="EMBL" id="PSR81338.1"/>
    </source>
</evidence>
<feature type="compositionally biased region" description="Basic and acidic residues" evidence="1">
    <location>
        <begin position="20"/>
        <end position="39"/>
    </location>
</feature>
<comment type="caution">
    <text evidence="2">The sequence shown here is derived from an EMBL/GenBank/DDBJ whole genome shotgun (WGS) entry which is preliminary data.</text>
</comment>
<feature type="compositionally biased region" description="Polar residues" evidence="1">
    <location>
        <begin position="40"/>
        <end position="50"/>
    </location>
</feature>
<dbReference type="PANTHER" id="PTHR14085:SF3">
    <property type="entry name" value="WD REPEAT-CONTAINING PROTEIN 46"/>
    <property type="match status" value="1"/>
</dbReference>
<reference evidence="2 3" key="1">
    <citation type="submission" date="2018-02" db="EMBL/GenBank/DDBJ databases">
        <title>Genome sequence of the basidiomycete white-rot fungus Phlebia centrifuga.</title>
        <authorList>
            <person name="Granchi Z."/>
            <person name="Peng M."/>
            <person name="de Vries R.P."/>
            <person name="Hilden K."/>
            <person name="Makela M.R."/>
            <person name="Grigoriev I."/>
            <person name="Riley R."/>
        </authorList>
    </citation>
    <scope>NUCLEOTIDE SEQUENCE [LARGE SCALE GENOMIC DNA]</scope>
    <source>
        <strain evidence="2 3">FBCC195</strain>
    </source>
</reference>
<dbReference type="InterPro" id="IPR040315">
    <property type="entry name" value="WDR46/Utp7"/>
</dbReference>
<evidence type="ECO:0000313" key="3">
    <source>
        <dbReference type="Proteomes" id="UP000186601"/>
    </source>
</evidence>
<name>A0A2R6NZK0_9APHY</name>
<dbReference type="PANTHER" id="PTHR14085">
    <property type="entry name" value="WD-REPEAT PROTEIN BING4"/>
    <property type="match status" value="1"/>
</dbReference>
<dbReference type="GO" id="GO:0000462">
    <property type="term" value="P:maturation of SSU-rRNA from tricistronic rRNA transcript (SSU-rRNA, 5.8S rRNA, LSU-rRNA)"/>
    <property type="evidence" value="ECO:0007669"/>
    <property type="project" value="TreeGrafter"/>
</dbReference>
<proteinExistence type="predicted"/>
<organism evidence="2 3">
    <name type="scientific">Hermanssonia centrifuga</name>
    <dbReference type="NCBI Taxonomy" id="98765"/>
    <lineage>
        <taxon>Eukaryota</taxon>
        <taxon>Fungi</taxon>
        <taxon>Dikarya</taxon>
        <taxon>Basidiomycota</taxon>
        <taxon>Agaricomycotina</taxon>
        <taxon>Agaricomycetes</taxon>
        <taxon>Polyporales</taxon>
        <taxon>Meruliaceae</taxon>
        <taxon>Hermanssonia</taxon>
    </lineage>
</organism>
<sequence length="154" mass="17230">MDSLFAKADAIRPVNKRRKTDKDDTRKNRDATGVQDDRTLNSVAQSTSIPKSLRPTSPPPENLPKYSHIANKRLRSQLTRQSAHAARSKALVKDAELLLAEDMGLMQVEGDMEKTWRVGQSEVLAAAGQEAARGRKEWTLDGGPYRSRYTRNGR</sequence>
<dbReference type="OrthoDB" id="10251154at2759"/>
<dbReference type="GO" id="GO:0030686">
    <property type="term" value="C:90S preribosome"/>
    <property type="evidence" value="ECO:0007669"/>
    <property type="project" value="TreeGrafter"/>
</dbReference>
<keyword evidence="3" id="KW-1185">Reference proteome</keyword>
<evidence type="ECO:0000256" key="1">
    <source>
        <dbReference type="SAM" id="MobiDB-lite"/>
    </source>
</evidence>
<gene>
    <name evidence="2" type="ORF">PHLCEN_2v6417</name>
</gene>
<feature type="region of interest" description="Disordered" evidence="1">
    <location>
        <begin position="1"/>
        <end position="67"/>
    </location>
</feature>
<dbReference type="AlphaFoldDB" id="A0A2R6NZK0"/>
<dbReference type="EMBL" id="MLYV02000622">
    <property type="protein sequence ID" value="PSR81338.1"/>
    <property type="molecule type" value="Genomic_DNA"/>
</dbReference>
<dbReference type="GO" id="GO:0032040">
    <property type="term" value="C:small-subunit processome"/>
    <property type="evidence" value="ECO:0007669"/>
    <property type="project" value="TreeGrafter"/>
</dbReference>
<accession>A0A2R6NZK0</accession>